<feature type="non-terminal residue" evidence="2">
    <location>
        <position position="1"/>
    </location>
</feature>
<evidence type="ECO:0000256" key="1">
    <source>
        <dbReference type="SAM" id="MobiDB-lite"/>
    </source>
</evidence>
<accession>A0A420JB82</accession>
<dbReference type="Proteomes" id="UP000283383">
    <property type="component" value="Unassembled WGS sequence"/>
</dbReference>
<feature type="region of interest" description="Disordered" evidence="1">
    <location>
        <begin position="25"/>
        <end position="78"/>
    </location>
</feature>
<keyword evidence="3" id="KW-1185">Reference proteome</keyword>
<proteinExistence type="predicted"/>
<dbReference type="AlphaFoldDB" id="A0A420JB82"/>
<name>A0A420JB82_9PEZI</name>
<gene>
    <name evidence="2" type="ORF">GcM3_003030</name>
</gene>
<sequence>HICAEARLRRQAEAGCIKITAEKTTNHNSDKNTSHTNTQVQTNSQNSTISQTNNLHLNNPYEALNAAQGPSNETMQLS</sequence>
<reference evidence="2 3" key="1">
    <citation type="journal article" date="2018" name="BMC Genomics">
        <title>Comparative genome analyses reveal sequence features reflecting distinct modes of host-adaptation between dicot and monocot powdery mildew.</title>
        <authorList>
            <person name="Wu Y."/>
            <person name="Ma X."/>
            <person name="Pan Z."/>
            <person name="Kale S.D."/>
            <person name="Song Y."/>
            <person name="King H."/>
            <person name="Zhang Q."/>
            <person name="Presley C."/>
            <person name="Deng X."/>
            <person name="Wei C.I."/>
            <person name="Xiao S."/>
        </authorList>
    </citation>
    <scope>NUCLEOTIDE SEQUENCE [LARGE SCALE GENOMIC DNA]</scope>
    <source>
        <strain evidence="2">UMSG3</strain>
    </source>
</reference>
<feature type="compositionally biased region" description="Polar residues" evidence="1">
    <location>
        <begin position="68"/>
        <end position="78"/>
    </location>
</feature>
<comment type="caution">
    <text evidence="2">The sequence shown here is derived from an EMBL/GenBank/DDBJ whole genome shotgun (WGS) entry which is preliminary data.</text>
</comment>
<feature type="compositionally biased region" description="Low complexity" evidence="1">
    <location>
        <begin position="34"/>
        <end position="54"/>
    </location>
</feature>
<protein>
    <submittedName>
        <fullName evidence="2">Uncharacterized protein</fullName>
    </submittedName>
</protein>
<organism evidence="2 3">
    <name type="scientific">Golovinomyces cichoracearum</name>
    <dbReference type="NCBI Taxonomy" id="62708"/>
    <lineage>
        <taxon>Eukaryota</taxon>
        <taxon>Fungi</taxon>
        <taxon>Dikarya</taxon>
        <taxon>Ascomycota</taxon>
        <taxon>Pezizomycotina</taxon>
        <taxon>Leotiomycetes</taxon>
        <taxon>Erysiphales</taxon>
        <taxon>Erysiphaceae</taxon>
        <taxon>Golovinomyces</taxon>
    </lineage>
</organism>
<evidence type="ECO:0000313" key="2">
    <source>
        <dbReference type="EMBL" id="RKF84026.1"/>
    </source>
</evidence>
<evidence type="ECO:0000313" key="3">
    <source>
        <dbReference type="Proteomes" id="UP000283383"/>
    </source>
</evidence>
<dbReference type="EMBL" id="MCBQ01000342">
    <property type="protein sequence ID" value="RKF84026.1"/>
    <property type="molecule type" value="Genomic_DNA"/>
</dbReference>